<sequence>MGSAADRVTETTKAPIRKALRLSLLNTVVGKAGTFLTGIVLARLLTPQDFGLYAVAFVALIALLSLNELGVSLAIVRWPGDPERIRPTVTTISLVTSAVIYAACYVGAPLFTAAMDAPGATGIVRVLCLSVLVDGLTGPVAQLVNRDFKQGLRLLVDSTNLVVTTGLTVSLAVTGHGAWSLAVGQVTGNAVSSLVLFGLSRKWPRLGFDPSQARQLLAFGLPLAGASLLMIAMLNVDKVVTGRMLGAVALGLYVQAFNLASWPVNVFSLIVRRVSLAAFARVQEDPAERQTVFAKMAMVLAVPTLPVCAVLGLLAWPIVSTLYGHQWVGSSVALQYLALLGVVRVASELAYDFLVALGRSRVTMWLQAAWMVALLVFLPLGAYFLGIEGVAIAHAGVAVVLMLPAYAIAVMRTGISLRSLVAPLARPLLGTACMTAVILVVRWFTEPSFLQLLLGGTLGMLAYLPAVWPLRKVLRGGLRG</sequence>
<keyword evidence="6 7" id="KW-0472">Membrane</keyword>
<organism evidence="8 9">
    <name type="scientific">Actinocrispum wychmicini</name>
    <dbReference type="NCBI Taxonomy" id="1213861"/>
    <lineage>
        <taxon>Bacteria</taxon>
        <taxon>Bacillati</taxon>
        <taxon>Actinomycetota</taxon>
        <taxon>Actinomycetes</taxon>
        <taxon>Pseudonocardiales</taxon>
        <taxon>Pseudonocardiaceae</taxon>
        <taxon>Actinocrispum</taxon>
    </lineage>
</organism>
<dbReference type="PANTHER" id="PTHR30250:SF10">
    <property type="entry name" value="LIPOPOLYSACCHARIDE BIOSYNTHESIS PROTEIN WZXC"/>
    <property type="match status" value="1"/>
</dbReference>
<dbReference type="InterPro" id="IPR050833">
    <property type="entry name" value="Poly_Biosynth_Transport"/>
</dbReference>
<evidence type="ECO:0000256" key="3">
    <source>
        <dbReference type="ARBA" id="ARBA00022475"/>
    </source>
</evidence>
<comment type="similarity">
    <text evidence="2">Belongs to the polysaccharide synthase family.</text>
</comment>
<comment type="caution">
    <text evidence="8">The sequence shown here is derived from an EMBL/GenBank/DDBJ whole genome shotgun (WGS) entry which is preliminary data.</text>
</comment>
<dbReference type="EMBL" id="SLWS01000001">
    <property type="protein sequence ID" value="TCO65147.1"/>
    <property type="molecule type" value="Genomic_DNA"/>
</dbReference>
<dbReference type="GO" id="GO:0005886">
    <property type="term" value="C:plasma membrane"/>
    <property type="evidence" value="ECO:0007669"/>
    <property type="project" value="UniProtKB-SubCell"/>
</dbReference>
<feature type="transmembrane region" description="Helical" evidence="7">
    <location>
        <begin position="292"/>
        <end position="316"/>
    </location>
</feature>
<feature type="transmembrane region" description="Helical" evidence="7">
    <location>
        <begin position="216"/>
        <end position="236"/>
    </location>
</feature>
<feature type="transmembrane region" description="Helical" evidence="7">
    <location>
        <begin position="248"/>
        <end position="271"/>
    </location>
</feature>
<evidence type="ECO:0000256" key="7">
    <source>
        <dbReference type="SAM" id="Phobius"/>
    </source>
</evidence>
<evidence type="ECO:0000313" key="8">
    <source>
        <dbReference type="EMBL" id="TCO65147.1"/>
    </source>
</evidence>
<evidence type="ECO:0000256" key="5">
    <source>
        <dbReference type="ARBA" id="ARBA00022989"/>
    </source>
</evidence>
<protein>
    <submittedName>
        <fullName evidence="8">PST family polysaccharide transporter</fullName>
    </submittedName>
</protein>
<feature type="transmembrane region" description="Helical" evidence="7">
    <location>
        <begin position="450"/>
        <end position="470"/>
    </location>
</feature>
<accession>A0A4R2K0G9</accession>
<feature type="transmembrane region" description="Helical" evidence="7">
    <location>
        <begin position="123"/>
        <end position="142"/>
    </location>
</feature>
<dbReference type="AlphaFoldDB" id="A0A4R2K0G9"/>
<feature type="transmembrane region" description="Helical" evidence="7">
    <location>
        <begin position="364"/>
        <end position="385"/>
    </location>
</feature>
<name>A0A4R2K0G9_9PSEU</name>
<evidence type="ECO:0000256" key="6">
    <source>
        <dbReference type="ARBA" id="ARBA00023136"/>
    </source>
</evidence>
<dbReference type="CDD" id="cd13127">
    <property type="entry name" value="MATE_tuaB_like"/>
    <property type="match status" value="1"/>
</dbReference>
<keyword evidence="3" id="KW-1003">Cell membrane</keyword>
<evidence type="ECO:0000313" key="9">
    <source>
        <dbReference type="Proteomes" id="UP000295680"/>
    </source>
</evidence>
<comment type="subcellular location">
    <subcellularLocation>
        <location evidence="1">Cell membrane</location>
        <topology evidence="1">Multi-pass membrane protein</topology>
    </subcellularLocation>
</comment>
<feature type="transmembrane region" description="Helical" evidence="7">
    <location>
        <begin position="391"/>
        <end position="411"/>
    </location>
</feature>
<keyword evidence="5 7" id="KW-1133">Transmembrane helix</keyword>
<feature type="transmembrane region" description="Helical" evidence="7">
    <location>
        <begin position="423"/>
        <end position="444"/>
    </location>
</feature>
<dbReference type="Proteomes" id="UP000295680">
    <property type="component" value="Unassembled WGS sequence"/>
</dbReference>
<feature type="transmembrane region" description="Helical" evidence="7">
    <location>
        <begin position="50"/>
        <end position="76"/>
    </location>
</feature>
<feature type="transmembrane region" description="Helical" evidence="7">
    <location>
        <begin position="88"/>
        <end position="111"/>
    </location>
</feature>
<evidence type="ECO:0000256" key="1">
    <source>
        <dbReference type="ARBA" id="ARBA00004651"/>
    </source>
</evidence>
<gene>
    <name evidence="8" type="ORF">EV192_101935</name>
</gene>
<feature type="transmembrane region" description="Helical" evidence="7">
    <location>
        <begin position="22"/>
        <end position="44"/>
    </location>
</feature>
<feature type="transmembrane region" description="Helical" evidence="7">
    <location>
        <begin position="154"/>
        <end position="173"/>
    </location>
</feature>
<proteinExistence type="inferred from homology"/>
<evidence type="ECO:0000256" key="4">
    <source>
        <dbReference type="ARBA" id="ARBA00022692"/>
    </source>
</evidence>
<evidence type="ECO:0000256" key="2">
    <source>
        <dbReference type="ARBA" id="ARBA00007430"/>
    </source>
</evidence>
<feature type="transmembrane region" description="Helical" evidence="7">
    <location>
        <begin position="179"/>
        <end position="200"/>
    </location>
</feature>
<reference evidence="8 9" key="1">
    <citation type="submission" date="2019-03" db="EMBL/GenBank/DDBJ databases">
        <title>Genomic Encyclopedia of Type Strains, Phase IV (KMG-IV): sequencing the most valuable type-strain genomes for metagenomic binning, comparative biology and taxonomic classification.</title>
        <authorList>
            <person name="Goeker M."/>
        </authorList>
    </citation>
    <scope>NUCLEOTIDE SEQUENCE [LARGE SCALE GENOMIC DNA]</scope>
    <source>
        <strain evidence="8 9">DSM 45934</strain>
    </source>
</reference>
<dbReference type="PANTHER" id="PTHR30250">
    <property type="entry name" value="PST FAMILY PREDICTED COLANIC ACID TRANSPORTER"/>
    <property type="match status" value="1"/>
</dbReference>
<keyword evidence="4 7" id="KW-0812">Transmembrane</keyword>
<dbReference type="Pfam" id="PF13440">
    <property type="entry name" value="Polysacc_synt_3"/>
    <property type="match status" value="1"/>
</dbReference>
<feature type="transmembrane region" description="Helical" evidence="7">
    <location>
        <begin position="336"/>
        <end position="357"/>
    </location>
</feature>
<keyword evidence="9" id="KW-1185">Reference proteome</keyword>